<evidence type="ECO:0000256" key="1">
    <source>
        <dbReference type="SAM" id="MobiDB-lite"/>
    </source>
</evidence>
<comment type="caution">
    <text evidence="2">The sequence shown here is derived from an EMBL/GenBank/DDBJ whole genome shotgun (WGS) entry which is preliminary data.</text>
</comment>
<feature type="compositionally biased region" description="Basic and acidic residues" evidence="1">
    <location>
        <begin position="38"/>
        <end position="54"/>
    </location>
</feature>
<dbReference type="Proteomes" id="UP001597294">
    <property type="component" value="Unassembled WGS sequence"/>
</dbReference>
<name>A0ABW5BRV6_9PROT</name>
<dbReference type="RefSeq" id="WP_380254180.1">
    <property type="nucleotide sequence ID" value="NZ_JBHUII010000011.1"/>
</dbReference>
<protein>
    <submittedName>
        <fullName evidence="2">Uncharacterized protein</fullName>
    </submittedName>
</protein>
<evidence type="ECO:0000313" key="3">
    <source>
        <dbReference type="Proteomes" id="UP001597294"/>
    </source>
</evidence>
<organism evidence="2 3">
    <name type="scientific">Kiloniella antarctica</name>
    <dbReference type="NCBI Taxonomy" id="1550907"/>
    <lineage>
        <taxon>Bacteria</taxon>
        <taxon>Pseudomonadati</taxon>
        <taxon>Pseudomonadota</taxon>
        <taxon>Alphaproteobacteria</taxon>
        <taxon>Rhodospirillales</taxon>
        <taxon>Kiloniellaceae</taxon>
        <taxon>Kiloniella</taxon>
    </lineage>
</organism>
<evidence type="ECO:0000313" key="2">
    <source>
        <dbReference type="EMBL" id="MFD2207500.1"/>
    </source>
</evidence>
<proteinExistence type="predicted"/>
<reference evidence="3" key="1">
    <citation type="journal article" date="2019" name="Int. J. Syst. Evol. Microbiol.">
        <title>The Global Catalogue of Microorganisms (GCM) 10K type strain sequencing project: providing services to taxonomists for standard genome sequencing and annotation.</title>
        <authorList>
            <consortium name="The Broad Institute Genomics Platform"/>
            <consortium name="The Broad Institute Genome Sequencing Center for Infectious Disease"/>
            <person name="Wu L."/>
            <person name="Ma J."/>
        </authorList>
    </citation>
    <scope>NUCLEOTIDE SEQUENCE [LARGE SCALE GENOMIC DNA]</scope>
    <source>
        <strain evidence="3">CGMCC 4.7192</strain>
    </source>
</reference>
<keyword evidence="3" id="KW-1185">Reference proteome</keyword>
<accession>A0ABW5BRV6</accession>
<sequence length="69" mass="7482">MNVNATSFQSTVRFSEPAAAIDTSLEGGVHKNSQAEFATKRPVENSESAAEPRKFNASQDRGQNLDIEV</sequence>
<feature type="region of interest" description="Disordered" evidence="1">
    <location>
        <begin position="31"/>
        <end position="69"/>
    </location>
</feature>
<dbReference type="EMBL" id="JBHUII010000011">
    <property type="protein sequence ID" value="MFD2207500.1"/>
    <property type="molecule type" value="Genomic_DNA"/>
</dbReference>
<gene>
    <name evidence="2" type="ORF">ACFSKO_17915</name>
</gene>